<keyword evidence="2" id="KW-0963">Cytoplasm</keyword>
<accession>A0ABS4P583</accession>
<dbReference type="PROSITE" id="PS51440">
    <property type="entry name" value="TIM_2"/>
    <property type="match status" value="1"/>
</dbReference>
<proteinExistence type="inferred from homology"/>
<evidence type="ECO:0000313" key="3">
    <source>
        <dbReference type="EMBL" id="MBP2167807.1"/>
    </source>
</evidence>
<dbReference type="PANTHER" id="PTHR21139:SF2">
    <property type="entry name" value="TRIOSEPHOSPHATE ISOMERASE"/>
    <property type="match status" value="1"/>
</dbReference>
<dbReference type="InterPro" id="IPR035990">
    <property type="entry name" value="TIM_sf"/>
</dbReference>
<comment type="similarity">
    <text evidence="2">Belongs to the triosephosphate isomerase family.</text>
</comment>
<evidence type="ECO:0000256" key="2">
    <source>
        <dbReference type="RuleBase" id="RU363013"/>
    </source>
</evidence>
<keyword evidence="2" id="KW-0324">Glycolysis</keyword>
<sequence length="263" mass="28101">MTQPRITLGVSLKMYFSYQQTLAWSEEVAEIARHHPAMVNGEVGLFVLPAFPAIAAIGQIFSATAVSIGAQDLCWEDSGAWTGEVGGPMLAELGCRYVEIGHAERRRHFAETDVQIAAKLAAALRNGLTPVLCFGEAQQLPPDQAIATCRQQLIAALSEANRQQLSGDVVLAWEPQWAIGAPAPAPDAFIAEVCHGLRQLHDLGDFRFRVIYGGSAGPGLLSRLGHQVNGLFLGRFAHQPTALRQIIDEAAALAATSPSATEA</sequence>
<organism evidence="3 4">
    <name type="scientific">Winslowiella toletana</name>
    <dbReference type="NCBI Taxonomy" id="92490"/>
    <lineage>
        <taxon>Bacteria</taxon>
        <taxon>Pseudomonadati</taxon>
        <taxon>Pseudomonadota</taxon>
        <taxon>Gammaproteobacteria</taxon>
        <taxon>Enterobacterales</taxon>
        <taxon>Erwiniaceae</taxon>
        <taxon>Winslowiella</taxon>
    </lineage>
</organism>
<comment type="pathway">
    <text evidence="2">Carbohydrate biosynthesis; gluconeogenesis.</text>
</comment>
<dbReference type="Proteomes" id="UP001195624">
    <property type="component" value="Unassembled WGS sequence"/>
</dbReference>
<dbReference type="GO" id="GO:0004807">
    <property type="term" value="F:triose-phosphate isomerase activity"/>
    <property type="evidence" value="ECO:0007669"/>
    <property type="project" value="UniProtKB-EC"/>
</dbReference>
<protein>
    <recommendedName>
        <fullName evidence="2">Triosephosphate isomerase</fullName>
        <ecNumber evidence="2">5.3.1.1</ecNumber>
    </recommendedName>
</protein>
<comment type="pathway">
    <text evidence="2">Carbohydrate degradation; glycolysis; D-glyceraldehyde 3-phosphate from glycerone phosphate: step 1/1.</text>
</comment>
<dbReference type="PANTHER" id="PTHR21139">
    <property type="entry name" value="TRIOSEPHOSPHATE ISOMERASE"/>
    <property type="match status" value="1"/>
</dbReference>
<comment type="caution">
    <text evidence="3">The sequence shown here is derived from an EMBL/GenBank/DDBJ whole genome shotgun (WGS) entry which is preliminary data.</text>
</comment>
<dbReference type="CDD" id="cd00311">
    <property type="entry name" value="TIM"/>
    <property type="match status" value="1"/>
</dbReference>
<dbReference type="InterPro" id="IPR000652">
    <property type="entry name" value="Triosephosphate_isomerase"/>
</dbReference>
<keyword evidence="1 2" id="KW-0413">Isomerase</keyword>
<evidence type="ECO:0000313" key="4">
    <source>
        <dbReference type="Proteomes" id="UP001195624"/>
    </source>
</evidence>
<dbReference type="Gene3D" id="3.20.20.70">
    <property type="entry name" value="Aldolase class I"/>
    <property type="match status" value="1"/>
</dbReference>
<gene>
    <name evidence="3" type="ORF">J2125_000999</name>
</gene>
<comment type="catalytic activity">
    <reaction evidence="2">
        <text>D-glyceraldehyde 3-phosphate = dihydroxyacetone phosphate</text>
        <dbReference type="Rhea" id="RHEA:18585"/>
        <dbReference type="ChEBI" id="CHEBI:57642"/>
        <dbReference type="ChEBI" id="CHEBI:59776"/>
        <dbReference type="EC" id="5.3.1.1"/>
    </reaction>
</comment>
<dbReference type="RefSeq" id="WP_017803260.1">
    <property type="nucleotide sequence ID" value="NZ_JAGGMQ010000001.1"/>
</dbReference>
<dbReference type="SUPFAM" id="SSF51351">
    <property type="entry name" value="Triosephosphate isomerase (TIM)"/>
    <property type="match status" value="1"/>
</dbReference>
<dbReference type="EC" id="5.3.1.1" evidence="2"/>
<dbReference type="EMBL" id="JAGGMQ010000001">
    <property type="protein sequence ID" value="MBP2167807.1"/>
    <property type="molecule type" value="Genomic_DNA"/>
</dbReference>
<comment type="subcellular location">
    <subcellularLocation>
        <location evidence="2">Cytoplasm</location>
    </subcellularLocation>
</comment>
<keyword evidence="4" id="KW-1185">Reference proteome</keyword>
<keyword evidence="2" id="KW-0312">Gluconeogenesis</keyword>
<dbReference type="Pfam" id="PF00121">
    <property type="entry name" value="TIM"/>
    <property type="match status" value="1"/>
</dbReference>
<comment type="subunit">
    <text evidence="2">Homodimer.</text>
</comment>
<name>A0ABS4P583_9GAMM</name>
<evidence type="ECO:0000256" key="1">
    <source>
        <dbReference type="ARBA" id="ARBA00023235"/>
    </source>
</evidence>
<dbReference type="InterPro" id="IPR013785">
    <property type="entry name" value="Aldolase_TIM"/>
</dbReference>
<reference evidence="4" key="1">
    <citation type="submission" date="2023-07" db="EMBL/GenBank/DDBJ databases">
        <title>Genome mining of underrepresented organisms for secondary metabolites.</title>
        <authorList>
            <person name="D'Agostino P.M."/>
        </authorList>
    </citation>
    <scope>NUCLEOTIDE SEQUENCE [LARGE SCALE GENOMIC DNA]</scope>
    <source>
        <strain evidence="4">WS4403</strain>
    </source>
</reference>